<comment type="caution">
    <text evidence="10">The sequence shown here is derived from an EMBL/GenBank/DDBJ whole genome shotgun (WGS) entry which is preliminary data.</text>
</comment>
<dbReference type="Gene3D" id="3.30.1490.70">
    <property type="match status" value="1"/>
</dbReference>
<reference evidence="10 11" key="1">
    <citation type="submission" date="2023-12" db="EMBL/GenBank/DDBJ databases">
        <title>Friends and Foes: Symbiotic and Algicidal bacterial influence on Karenia brevis blooms.</title>
        <authorList>
            <person name="Fei C."/>
            <person name="Mohamed A.R."/>
            <person name="Booker A."/>
            <person name="Arshad M."/>
            <person name="Klass S."/>
            <person name="Ahn S."/>
            <person name="Gilbert P.M."/>
            <person name="Heil C.A."/>
            <person name="Martinez J.M."/>
            <person name="Amin S.A."/>
        </authorList>
    </citation>
    <scope>NUCLEOTIDE SEQUENCE [LARGE SCALE GENOMIC DNA]</scope>
    <source>
        <strain evidence="10 11">CE15</strain>
    </source>
</reference>
<evidence type="ECO:0000256" key="3">
    <source>
        <dbReference type="ARBA" id="ARBA00022705"/>
    </source>
</evidence>
<keyword evidence="4" id="KW-0227">DNA damage</keyword>
<keyword evidence="3" id="KW-0235">DNA replication</keyword>
<dbReference type="InterPro" id="IPR029319">
    <property type="entry name" value="DNA_ligase_OB"/>
</dbReference>
<keyword evidence="11" id="KW-1185">Reference proteome</keyword>
<dbReference type="SUPFAM" id="SSF56091">
    <property type="entry name" value="DNA ligase/mRNA capping enzyme, catalytic domain"/>
    <property type="match status" value="1"/>
</dbReference>
<evidence type="ECO:0000259" key="8">
    <source>
        <dbReference type="Pfam" id="PF01068"/>
    </source>
</evidence>
<evidence type="ECO:0000313" key="10">
    <source>
        <dbReference type="EMBL" id="MEI4549014.1"/>
    </source>
</evidence>
<gene>
    <name evidence="10" type="ORF">WAE96_04700</name>
</gene>
<evidence type="ECO:0000256" key="4">
    <source>
        <dbReference type="ARBA" id="ARBA00022763"/>
    </source>
</evidence>
<evidence type="ECO:0000256" key="2">
    <source>
        <dbReference type="ARBA" id="ARBA00022598"/>
    </source>
</evidence>
<dbReference type="CDD" id="cd07896">
    <property type="entry name" value="Adenylation_kDNA_ligase_like"/>
    <property type="match status" value="1"/>
</dbReference>
<name>A0ABU8EPY9_9GAMM</name>
<evidence type="ECO:0000256" key="1">
    <source>
        <dbReference type="ARBA" id="ARBA00001968"/>
    </source>
</evidence>
<dbReference type="EMBL" id="JBAWKS010000001">
    <property type="protein sequence ID" value="MEI4549014.1"/>
    <property type="molecule type" value="Genomic_DNA"/>
</dbReference>
<comment type="catalytic activity">
    <reaction evidence="6">
        <text>ATP + (deoxyribonucleotide)n-3'-hydroxyl + 5'-phospho-(deoxyribonucleotide)m = (deoxyribonucleotide)n+m + AMP + diphosphate.</text>
        <dbReference type="EC" id="6.5.1.1"/>
    </reaction>
</comment>
<protein>
    <submittedName>
        <fullName evidence="10">DNA ligase</fullName>
        <ecNumber evidence="10">6.5.1.1</ecNumber>
    </submittedName>
</protein>
<feature type="signal peptide" evidence="7">
    <location>
        <begin position="1"/>
        <end position="17"/>
    </location>
</feature>
<comment type="cofactor">
    <cofactor evidence="1">
        <name>a divalent metal cation</name>
        <dbReference type="ChEBI" id="CHEBI:60240"/>
    </cofactor>
</comment>
<dbReference type="CDD" id="cd08041">
    <property type="entry name" value="OBF_kDNA_ligase_like"/>
    <property type="match status" value="1"/>
</dbReference>
<dbReference type="Gene3D" id="2.40.50.140">
    <property type="entry name" value="Nucleic acid-binding proteins"/>
    <property type="match status" value="1"/>
</dbReference>
<feature type="chain" id="PRO_5045098214" evidence="7">
    <location>
        <begin position="18"/>
        <end position="274"/>
    </location>
</feature>
<dbReference type="InterPro" id="IPR012340">
    <property type="entry name" value="NA-bd_OB-fold"/>
</dbReference>
<accession>A0ABU8EPY9</accession>
<dbReference type="Gene3D" id="3.30.470.30">
    <property type="entry name" value="DNA ligase/mRNA capping enzyme"/>
    <property type="match status" value="1"/>
</dbReference>
<dbReference type="InterPro" id="IPR012310">
    <property type="entry name" value="DNA_ligase_ATP-dep_cent"/>
</dbReference>
<feature type="domain" description="ATP-dependent DNA ligase family profile" evidence="8">
    <location>
        <begin position="36"/>
        <end position="192"/>
    </location>
</feature>
<evidence type="ECO:0000256" key="7">
    <source>
        <dbReference type="SAM" id="SignalP"/>
    </source>
</evidence>
<dbReference type="EC" id="6.5.1.1" evidence="10"/>
<dbReference type="PANTHER" id="PTHR47810">
    <property type="entry name" value="DNA LIGASE"/>
    <property type="match status" value="1"/>
</dbReference>
<keyword evidence="5" id="KW-0234">DNA repair</keyword>
<evidence type="ECO:0000313" key="11">
    <source>
        <dbReference type="Proteomes" id="UP001382455"/>
    </source>
</evidence>
<evidence type="ECO:0000256" key="6">
    <source>
        <dbReference type="ARBA" id="ARBA00034003"/>
    </source>
</evidence>
<sequence length="274" mass="31391">MALKISLFLIFSLITSAAYCVEVQLAKSYQQQPINDYLVSEKLDGVRAIWKNNQLVTRNGNVIHTPTWFTEHWPSEWLDGELWSRHGDFEFIASTVLDTKANHQAWRKIRFYVFDMPNHSQAFHQRYLNYKTLIEATPSDYLAAIEQRQFTTYQELDAYYQARINQGAEGIMLHAKGAQFSDGRSDNLLKLKPYQDAEAKVVGYSPGKGKYHGLVGALIVELPSGQQIKLGSGLSDVLRNTPPEIGSMVTYRYNGLTKYGKPRFARFLRVRRSE</sequence>
<dbReference type="GO" id="GO:0003910">
    <property type="term" value="F:DNA ligase (ATP) activity"/>
    <property type="evidence" value="ECO:0007669"/>
    <property type="project" value="UniProtKB-EC"/>
</dbReference>
<evidence type="ECO:0000256" key="5">
    <source>
        <dbReference type="ARBA" id="ARBA00023204"/>
    </source>
</evidence>
<evidence type="ECO:0000259" key="9">
    <source>
        <dbReference type="Pfam" id="PF14743"/>
    </source>
</evidence>
<organism evidence="10 11">
    <name type="scientific">Pseudoalteromonas spongiae</name>
    <dbReference type="NCBI Taxonomy" id="298657"/>
    <lineage>
        <taxon>Bacteria</taxon>
        <taxon>Pseudomonadati</taxon>
        <taxon>Pseudomonadota</taxon>
        <taxon>Gammaproteobacteria</taxon>
        <taxon>Alteromonadales</taxon>
        <taxon>Pseudoalteromonadaceae</taxon>
        <taxon>Pseudoalteromonas</taxon>
    </lineage>
</organism>
<dbReference type="Pfam" id="PF01068">
    <property type="entry name" value="DNA_ligase_A_M"/>
    <property type="match status" value="1"/>
</dbReference>
<feature type="domain" description="DNA ligase OB-like" evidence="9">
    <location>
        <begin position="206"/>
        <end position="271"/>
    </location>
</feature>
<dbReference type="NCBIfam" id="NF006592">
    <property type="entry name" value="PRK09125.1"/>
    <property type="match status" value="1"/>
</dbReference>
<keyword evidence="7" id="KW-0732">Signal</keyword>
<keyword evidence="2 10" id="KW-0436">Ligase</keyword>
<dbReference type="RefSeq" id="WP_336434726.1">
    <property type="nucleotide sequence ID" value="NZ_JBAWKS010000001.1"/>
</dbReference>
<dbReference type="PANTHER" id="PTHR47810:SF1">
    <property type="entry name" value="DNA LIGASE B"/>
    <property type="match status" value="1"/>
</dbReference>
<dbReference type="SUPFAM" id="SSF50249">
    <property type="entry name" value="Nucleic acid-binding proteins"/>
    <property type="match status" value="1"/>
</dbReference>
<dbReference type="Pfam" id="PF14743">
    <property type="entry name" value="DNA_ligase_OB_2"/>
    <property type="match status" value="1"/>
</dbReference>
<proteinExistence type="predicted"/>
<dbReference type="InterPro" id="IPR050326">
    <property type="entry name" value="NAD_dep_DNA_ligaseB"/>
</dbReference>
<dbReference type="Proteomes" id="UP001382455">
    <property type="component" value="Unassembled WGS sequence"/>
</dbReference>